<keyword evidence="2" id="KW-1185">Reference proteome</keyword>
<proteinExistence type="predicted"/>
<evidence type="ECO:0000313" key="2">
    <source>
        <dbReference type="Proteomes" id="UP000069241"/>
    </source>
</evidence>
<reference evidence="2" key="1">
    <citation type="submission" date="2016-02" db="EMBL/GenBank/DDBJ databases">
        <authorList>
            <person name="Holder M.E."/>
            <person name="Ajami N.J."/>
            <person name="Petrosino J.F."/>
        </authorList>
    </citation>
    <scope>NUCLEOTIDE SEQUENCE [LARGE SCALE GENOMIC DNA]</scope>
    <source>
        <strain evidence="2">CCUG 45958</strain>
    </source>
</reference>
<accession>A0A0X8JHR0</accession>
<protein>
    <submittedName>
        <fullName evidence="1">Uncharacterized protein</fullName>
    </submittedName>
</protein>
<name>A0A0X8JHR0_9BACT</name>
<dbReference type="Proteomes" id="UP000069241">
    <property type="component" value="Chromosome"/>
</dbReference>
<dbReference type="KEGG" id="dfi:AXF13_02240"/>
<dbReference type="EMBL" id="CP014229">
    <property type="protein sequence ID" value="AMD89025.1"/>
    <property type="molecule type" value="Genomic_DNA"/>
</dbReference>
<sequence>MADKKNRPLTPVPPDGMEILFFYQCPQCGKHIPLVSPTEPRMISCDACGLAFPIIPVDEHGLHYVRIMLAGGKAAADPDFL</sequence>
<dbReference type="RefSeq" id="WP_008685473.1">
    <property type="nucleotide sequence ID" value="NZ_CP014229.1"/>
</dbReference>
<dbReference type="STRING" id="44742.AXF13_02240"/>
<evidence type="ECO:0000313" key="1">
    <source>
        <dbReference type="EMBL" id="AMD89025.1"/>
    </source>
</evidence>
<gene>
    <name evidence="1" type="ORF">AXF13_02240</name>
</gene>
<organism evidence="1 2">
    <name type="scientific">Desulfovibrio fairfieldensis</name>
    <dbReference type="NCBI Taxonomy" id="44742"/>
    <lineage>
        <taxon>Bacteria</taxon>
        <taxon>Pseudomonadati</taxon>
        <taxon>Thermodesulfobacteriota</taxon>
        <taxon>Desulfovibrionia</taxon>
        <taxon>Desulfovibrionales</taxon>
        <taxon>Desulfovibrionaceae</taxon>
        <taxon>Desulfovibrio</taxon>
    </lineage>
</organism>
<dbReference type="AlphaFoldDB" id="A0A0X8JHR0"/>